<proteinExistence type="predicted"/>
<feature type="compositionally biased region" description="Basic residues" evidence="1">
    <location>
        <begin position="166"/>
        <end position="178"/>
    </location>
</feature>
<evidence type="ECO:0000313" key="4">
    <source>
        <dbReference type="Proteomes" id="UP000797356"/>
    </source>
</evidence>
<keyword evidence="2" id="KW-0732">Signal</keyword>
<feature type="signal peptide" evidence="2">
    <location>
        <begin position="1"/>
        <end position="22"/>
    </location>
</feature>
<evidence type="ECO:0000256" key="2">
    <source>
        <dbReference type="SAM" id="SignalP"/>
    </source>
</evidence>
<feature type="region of interest" description="Disordered" evidence="1">
    <location>
        <begin position="156"/>
        <end position="202"/>
    </location>
</feature>
<feature type="chain" id="PRO_5035483181" evidence="2">
    <location>
        <begin position="23"/>
        <end position="219"/>
    </location>
</feature>
<accession>A0A8K0HY36</accession>
<gene>
    <name evidence="3" type="ORF">COCNU_02G003070</name>
</gene>
<evidence type="ECO:0000313" key="3">
    <source>
        <dbReference type="EMBL" id="KAG1330339.1"/>
    </source>
</evidence>
<dbReference type="AlphaFoldDB" id="A0A8K0HY36"/>
<sequence length="219" mass="25310">MGLARITVFLSVISSLFLLSQARYVLDDFSSTAVTVQDPPEDTDRKAIVPLEKPSSSDESIPAVEGFHHVVDPTLRRPIDHHFIRPINSQFLPRKTPPVSGRIGFPSHLSGVMRWIPTRRTPETDDVFGKLEESLAQDLTEVHAAEAKEWIPVEWKAREEEEEEHKRKKKRRDHKKKKERGEDSDSDSDSDDDDEEKKEIKKKKKGGLLKWFWAFLNRF</sequence>
<reference evidence="3" key="2">
    <citation type="submission" date="2019-07" db="EMBL/GenBank/DDBJ databases">
        <authorList>
            <person name="Yang Y."/>
            <person name="Bocs S."/>
            <person name="Baudouin L."/>
        </authorList>
    </citation>
    <scope>NUCLEOTIDE SEQUENCE</scope>
    <source>
        <tissue evidence="3">Spear leaf of Hainan Tall coconut</tissue>
    </source>
</reference>
<dbReference type="EMBL" id="CM017873">
    <property type="protein sequence ID" value="KAG1330339.1"/>
    <property type="molecule type" value="Genomic_DNA"/>
</dbReference>
<evidence type="ECO:0000256" key="1">
    <source>
        <dbReference type="SAM" id="MobiDB-lite"/>
    </source>
</evidence>
<organism evidence="3 4">
    <name type="scientific">Cocos nucifera</name>
    <name type="common">Coconut palm</name>
    <dbReference type="NCBI Taxonomy" id="13894"/>
    <lineage>
        <taxon>Eukaryota</taxon>
        <taxon>Viridiplantae</taxon>
        <taxon>Streptophyta</taxon>
        <taxon>Embryophyta</taxon>
        <taxon>Tracheophyta</taxon>
        <taxon>Spermatophyta</taxon>
        <taxon>Magnoliopsida</taxon>
        <taxon>Liliopsida</taxon>
        <taxon>Arecaceae</taxon>
        <taxon>Arecoideae</taxon>
        <taxon>Cocoseae</taxon>
        <taxon>Attaleinae</taxon>
        <taxon>Cocos</taxon>
    </lineage>
</organism>
<comment type="caution">
    <text evidence="3">The sequence shown here is derived from an EMBL/GenBank/DDBJ whole genome shotgun (WGS) entry which is preliminary data.</text>
</comment>
<reference evidence="3" key="1">
    <citation type="journal article" date="2017" name="Gigascience">
        <title>The genome draft of coconut (Cocos nucifera).</title>
        <authorList>
            <person name="Xiao Y."/>
            <person name="Xu P."/>
            <person name="Fan H."/>
            <person name="Baudouin L."/>
            <person name="Xia W."/>
            <person name="Bocs S."/>
            <person name="Xu J."/>
            <person name="Li Q."/>
            <person name="Guo A."/>
            <person name="Zhou L."/>
            <person name="Li J."/>
            <person name="Wu Y."/>
            <person name="Ma Z."/>
            <person name="Armero A."/>
            <person name="Issali A.E."/>
            <person name="Liu N."/>
            <person name="Peng M."/>
            <person name="Yang Y."/>
        </authorList>
    </citation>
    <scope>NUCLEOTIDE SEQUENCE</scope>
    <source>
        <tissue evidence="3">Spear leaf of Hainan Tall coconut</tissue>
    </source>
</reference>
<feature type="compositionally biased region" description="Acidic residues" evidence="1">
    <location>
        <begin position="182"/>
        <end position="196"/>
    </location>
</feature>
<protein>
    <submittedName>
        <fullName evidence="3">Uncharacterized protein</fullName>
    </submittedName>
</protein>
<name>A0A8K0HY36_COCNU</name>
<keyword evidence="4" id="KW-1185">Reference proteome</keyword>
<dbReference type="Proteomes" id="UP000797356">
    <property type="component" value="Chromosome 2"/>
</dbReference>